<dbReference type="PATRIC" id="fig|1719120.3.peg.847"/>
<dbReference type="InterPro" id="IPR018236">
    <property type="entry name" value="SAICAR_synthetase_CS"/>
</dbReference>
<protein>
    <recommendedName>
        <fullName evidence="8">Phosphoribosylaminoimidazole-succinocarboxamide synthase</fullName>
        <ecNumber evidence="8">6.3.2.6</ecNumber>
    </recommendedName>
    <alternativeName>
        <fullName evidence="8">SAICAR synthetase</fullName>
    </alternativeName>
</protein>
<dbReference type="Gene3D" id="3.30.470.20">
    <property type="entry name" value="ATP-grasp fold, B domain"/>
    <property type="match status" value="1"/>
</dbReference>
<reference evidence="10 11" key="1">
    <citation type="submission" date="2015-09" db="EMBL/GenBank/DDBJ databases">
        <title>A metagenomics-based metabolic model of nitrate-dependent anaerobic oxidation of methane by Methanoperedens-like archaea.</title>
        <authorList>
            <person name="Arshad A."/>
            <person name="Speth D.R."/>
            <person name="De Graaf R.M."/>
            <person name="Op Den Camp H.J."/>
            <person name="Jetten M.S."/>
            <person name="Welte C.U."/>
        </authorList>
    </citation>
    <scope>NUCLEOTIDE SEQUENCE [LARGE SCALE GENOMIC DNA]</scope>
</reference>
<dbReference type="InterPro" id="IPR001636">
    <property type="entry name" value="SAICAR_synth"/>
</dbReference>
<evidence type="ECO:0000256" key="5">
    <source>
        <dbReference type="ARBA" id="ARBA00022755"/>
    </source>
</evidence>
<dbReference type="HAMAP" id="MF_00137">
    <property type="entry name" value="SAICAR_synth"/>
    <property type="match status" value="1"/>
</dbReference>
<organism evidence="10 11">
    <name type="scientific">Candidatus Methanoperedens nitratireducens</name>
    <dbReference type="NCBI Taxonomy" id="1392998"/>
    <lineage>
        <taxon>Archaea</taxon>
        <taxon>Methanobacteriati</taxon>
        <taxon>Methanobacteriota</taxon>
        <taxon>Stenosarchaea group</taxon>
        <taxon>Methanomicrobia</taxon>
        <taxon>Methanosarcinales</taxon>
        <taxon>ANME-2 cluster</taxon>
        <taxon>Candidatus Methanoperedentaceae</taxon>
        <taxon>Candidatus Methanoperedens</taxon>
    </lineage>
</organism>
<dbReference type="GO" id="GO:0005524">
    <property type="term" value="F:ATP binding"/>
    <property type="evidence" value="ECO:0007669"/>
    <property type="project" value="UniProtKB-KW"/>
</dbReference>
<dbReference type="EMBL" id="LKCM01000066">
    <property type="protein sequence ID" value="KPQ44626.1"/>
    <property type="molecule type" value="Genomic_DNA"/>
</dbReference>
<evidence type="ECO:0000259" key="9">
    <source>
        <dbReference type="Pfam" id="PF01259"/>
    </source>
</evidence>
<dbReference type="GO" id="GO:0009236">
    <property type="term" value="P:cobalamin biosynthetic process"/>
    <property type="evidence" value="ECO:0007669"/>
    <property type="project" value="InterPro"/>
</dbReference>
<dbReference type="FunFam" id="3.30.470.20:FF:000006">
    <property type="entry name" value="Phosphoribosylaminoimidazole-succinocarboxamide synthase"/>
    <property type="match status" value="1"/>
</dbReference>
<evidence type="ECO:0000256" key="4">
    <source>
        <dbReference type="ARBA" id="ARBA00022741"/>
    </source>
</evidence>
<dbReference type="InterPro" id="IPR050089">
    <property type="entry name" value="SAICAR_synthetase"/>
</dbReference>
<comment type="caution">
    <text evidence="10">The sequence shown here is derived from an EMBL/GenBank/DDBJ whole genome shotgun (WGS) entry which is preliminary data.</text>
</comment>
<evidence type="ECO:0000313" key="11">
    <source>
        <dbReference type="Proteomes" id="UP000050360"/>
    </source>
</evidence>
<dbReference type="Proteomes" id="UP000050360">
    <property type="component" value="Unassembled WGS sequence"/>
</dbReference>
<dbReference type="EC" id="6.3.2.6" evidence="8"/>
<evidence type="ECO:0000256" key="3">
    <source>
        <dbReference type="ARBA" id="ARBA00022598"/>
    </source>
</evidence>
<dbReference type="InterPro" id="IPR033934">
    <property type="entry name" value="SAICAR_synt_PurC"/>
</dbReference>
<evidence type="ECO:0000256" key="2">
    <source>
        <dbReference type="ARBA" id="ARBA00010190"/>
    </source>
</evidence>
<comment type="catalytic activity">
    <reaction evidence="7 8">
        <text>5-amino-1-(5-phospho-D-ribosyl)imidazole-4-carboxylate + L-aspartate + ATP = (2S)-2-[5-amino-1-(5-phospho-beta-D-ribosyl)imidazole-4-carboxamido]succinate + ADP + phosphate + 2 H(+)</text>
        <dbReference type="Rhea" id="RHEA:22628"/>
        <dbReference type="ChEBI" id="CHEBI:15378"/>
        <dbReference type="ChEBI" id="CHEBI:29991"/>
        <dbReference type="ChEBI" id="CHEBI:30616"/>
        <dbReference type="ChEBI" id="CHEBI:43474"/>
        <dbReference type="ChEBI" id="CHEBI:58443"/>
        <dbReference type="ChEBI" id="CHEBI:77657"/>
        <dbReference type="ChEBI" id="CHEBI:456216"/>
        <dbReference type="EC" id="6.3.2.6"/>
    </reaction>
</comment>
<sequence length="238" mass="26949">MIKLLELYSGKAKTVYKTDDPEKLIMEFRNSLTAFDGKKKSEAPKKGYYNAQIAAKLLTLLEDKGIKTHFNSMISDTEMVVDAVDIIKIEVIVRNIAAGSLVRKYPFKTGQKLDPPILVFDYKSDVHGDPMINDDIALALGLATGQELSEIREIALSINSILVDYLDKRNLLLPDFKLEFGRYKGKIILADEISCDTCRFWDKTTGESLDKDVFRFDKGDLVAAYREVARRIVPEIFK</sequence>
<dbReference type="PROSITE" id="PS01057">
    <property type="entry name" value="SAICAR_SYNTHETASE_1"/>
    <property type="match status" value="1"/>
</dbReference>
<dbReference type="NCBIfam" id="TIGR00081">
    <property type="entry name" value="purC"/>
    <property type="match status" value="1"/>
</dbReference>
<name>A0A0N8KRD4_9EURY</name>
<evidence type="ECO:0000313" key="10">
    <source>
        <dbReference type="EMBL" id="KPQ44626.1"/>
    </source>
</evidence>
<dbReference type="CDD" id="cd01415">
    <property type="entry name" value="SAICAR_synt_PurC"/>
    <property type="match status" value="1"/>
</dbReference>
<dbReference type="PANTHER" id="PTHR43599:SF3">
    <property type="entry name" value="SI:DKEY-6E2.2"/>
    <property type="match status" value="1"/>
</dbReference>
<gene>
    <name evidence="8 10" type="primary">purC</name>
    <name evidence="10" type="ORF">MPEBLZ_00783</name>
</gene>
<dbReference type="PANTHER" id="PTHR43599">
    <property type="entry name" value="MULTIFUNCTIONAL PROTEIN ADE2"/>
    <property type="match status" value="1"/>
</dbReference>
<evidence type="ECO:0000256" key="8">
    <source>
        <dbReference type="HAMAP-Rule" id="MF_00137"/>
    </source>
</evidence>
<dbReference type="Pfam" id="PF01259">
    <property type="entry name" value="SAICAR_synt"/>
    <property type="match status" value="1"/>
</dbReference>
<feature type="domain" description="SAICAR synthetase/ADE2 N-terminal" evidence="9">
    <location>
        <begin position="7"/>
        <end position="231"/>
    </location>
</feature>
<comment type="similarity">
    <text evidence="2 8">Belongs to the SAICAR synthetase family.</text>
</comment>
<dbReference type="Gene3D" id="3.30.200.20">
    <property type="entry name" value="Phosphorylase Kinase, domain 1"/>
    <property type="match status" value="1"/>
</dbReference>
<keyword evidence="4 8" id="KW-0547">Nucleotide-binding</keyword>
<dbReference type="GO" id="GO:0004639">
    <property type="term" value="F:phosphoribosylaminoimidazolesuccinocarboxamide synthase activity"/>
    <property type="evidence" value="ECO:0007669"/>
    <property type="project" value="UniProtKB-UniRule"/>
</dbReference>
<dbReference type="UniPathway" id="UPA00074">
    <property type="reaction ID" value="UER00131"/>
</dbReference>
<keyword evidence="5 8" id="KW-0658">Purine biosynthesis</keyword>
<evidence type="ECO:0000256" key="6">
    <source>
        <dbReference type="ARBA" id="ARBA00022840"/>
    </source>
</evidence>
<proteinExistence type="inferred from homology"/>
<dbReference type="PROSITE" id="PS01058">
    <property type="entry name" value="SAICAR_SYNTHETASE_2"/>
    <property type="match status" value="1"/>
</dbReference>
<accession>A0A0N8KRD4</accession>
<dbReference type="GO" id="GO:0006189">
    <property type="term" value="P:'de novo' IMP biosynthetic process"/>
    <property type="evidence" value="ECO:0007669"/>
    <property type="project" value="UniProtKB-UniRule"/>
</dbReference>
<comment type="pathway">
    <text evidence="1 8">Purine metabolism; IMP biosynthesis via de novo pathway; 5-amino-1-(5-phospho-D-ribosyl)imidazole-4-carboxamide from 5-amino-1-(5-phospho-D-ribosyl)imidazole-4-carboxylate: step 1/2.</text>
</comment>
<keyword evidence="6 8" id="KW-0067">ATP-binding</keyword>
<evidence type="ECO:0000256" key="7">
    <source>
        <dbReference type="ARBA" id="ARBA00048475"/>
    </source>
</evidence>
<dbReference type="InterPro" id="IPR028923">
    <property type="entry name" value="SAICAR_synt/ADE2_N"/>
</dbReference>
<dbReference type="SUPFAM" id="SSF56104">
    <property type="entry name" value="SAICAR synthase-like"/>
    <property type="match status" value="1"/>
</dbReference>
<keyword evidence="3 8" id="KW-0436">Ligase</keyword>
<dbReference type="AlphaFoldDB" id="A0A0N8KRD4"/>
<evidence type="ECO:0000256" key="1">
    <source>
        <dbReference type="ARBA" id="ARBA00004672"/>
    </source>
</evidence>